<proteinExistence type="predicted"/>
<dbReference type="EMBL" id="QBLH01000169">
    <property type="protein sequence ID" value="TGZ57262.1"/>
    <property type="molecule type" value="Genomic_DNA"/>
</dbReference>
<organism evidence="1 2">
    <name type="scientific">Temnothorax longispinosus</name>
    <dbReference type="NCBI Taxonomy" id="300112"/>
    <lineage>
        <taxon>Eukaryota</taxon>
        <taxon>Metazoa</taxon>
        <taxon>Ecdysozoa</taxon>
        <taxon>Arthropoda</taxon>
        <taxon>Hexapoda</taxon>
        <taxon>Insecta</taxon>
        <taxon>Pterygota</taxon>
        <taxon>Neoptera</taxon>
        <taxon>Endopterygota</taxon>
        <taxon>Hymenoptera</taxon>
        <taxon>Apocrita</taxon>
        <taxon>Aculeata</taxon>
        <taxon>Formicoidea</taxon>
        <taxon>Formicidae</taxon>
        <taxon>Myrmicinae</taxon>
        <taxon>Temnothorax</taxon>
    </lineage>
</organism>
<accession>A0A4S2L2Z3</accession>
<gene>
    <name evidence="1" type="ORF">DBV15_09862</name>
</gene>
<keyword evidence="2" id="KW-1185">Reference proteome</keyword>
<comment type="caution">
    <text evidence="1">The sequence shown here is derived from an EMBL/GenBank/DDBJ whole genome shotgun (WGS) entry which is preliminary data.</text>
</comment>
<evidence type="ECO:0000313" key="2">
    <source>
        <dbReference type="Proteomes" id="UP000310200"/>
    </source>
</evidence>
<dbReference type="AlphaFoldDB" id="A0A4S2L2Z3"/>
<protein>
    <submittedName>
        <fullName evidence="1">Uncharacterized protein</fullName>
    </submittedName>
</protein>
<evidence type="ECO:0000313" key="1">
    <source>
        <dbReference type="EMBL" id="TGZ57262.1"/>
    </source>
</evidence>
<sequence>MWEEEERVRGCGENIYISTDATGANSERIMKLRNCKIAREPGRDSTRENCSSSPRRLTIFGDLAY</sequence>
<dbReference type="Proteomes" id="UP000310200">
    <property type="component" value="Unassembled WGS sequence"/>
</dbReference>
<name>A0A4S2L2Z3_9HYME</name>
<reference evidence="1 2" key="1">
    <citation type="journal article" date="2019" name="Philos. Trans. R. Soc. Lond., B, Biol. Sci.">
        <title>Ant behaviour and brain gene expression of defending hosts depend on the ecological success of the intruding social parasite.</title>
        <authorList>
            <person name="Kaur R."/>
            <person name="Stoldt M."/>
            <person name="Jongepier E."/>
            <person name="Feldmeyer B."/>
            <person name="Menzel F."/>
            <person name="Bornberg-Bauer E."/>
            <person name="Foitzik S."/>
        </authorList>
    </citation>
    <scope>NUCLEOTIDE SEQUENCE [LARGE SCALE GENOMIC DNA]</scope>
    <source>
        <tissue evidence="1">Whole body</tissue>
    </source>
</reference>